<sequence length="66" mass="7910">MNLKGPIVDRCHNDLIQFETMYMQQCRILRYITQLVTKCVNCTRAKLMIRLKNDNGSLGKYHYWDN</sequence>
<name>A0A0M9A7F9_9HYME</name>
<keyword evidence="2" id="KW-1185">Reference proteome</keyword>
<accession>A0A0M9A7F9</accession>
<protein>
    <submittedName>
        <fullName evidence="1">Uncharacterized protein</fullName>
    </submittedName>
</protein>
<reference evidence="1 2" key="1">
    <citation type="submission" date="2015-07" db="EMBL/GenBank/DDBJ databases">
        <title>The genome of Melipona quadrifasciata.</title>
        <authorList>
            <person name="Pan H."/>
            <person name="Kapheim K."/>
        </authorList>
    </citation>
    <scope>NUCLEOTIDE SEQUENCE [LARGE SCALE GENOMIC DNA]</scope>
    <source>
        <strain evidence="1">0111107301</strain>
        <tissue evidence="1">Whole body</tissue>
    </source>
</reference>
<dbReference type="EMBL" id="KQ435732">
    <property type="protein sequence ID" value="KOX77483.1"/>
    <property type="molecule type" value="Genomic_DNA"/>
</dbReference>
<dbReference type="Proteomes" id="UP000053105">
    <property type="component" value="Unassembled WGS sequence"/>
</dbReference>
<organism evidence="1 2">
    <name type="scientific">Melipona quadrifasciata</name>
    <dbReference type="NCBI Taxonomy" id="166423"/>
    <lineage>
        <taxon>Eukaryota</taxon>
        <taxon>Metazoa</taxon>
        <taxon>Ecdysozoa</taxon>
        <taxon>Arthropoda</taxon>
        <taxon>Hexapoda</taxon>
        <taxon>Insecta</taxon>
        <taxon>Pterygota</taxon>
        <taxon>Neoptera</taxon>
        <taxon>Endopterygota</taxon>
        <taxon>Hymenoptera</taxon>
        <taxon>Apocrita</taxon>
        <taxon>Aculeata</taxon>
        <taxon>Apoidea</taxon>
        <taxon>Anthophila</taxon>
        <taxon>Apidae</taxon>
        <taxon>Melipona</taxon>
    </lineage>
</organism>
<evidence type="ECO:0000313" key="1">
    <source>
        <dbReference type="EMBL" id="KOX77483.1"/>
    </source>
</evidence>
<proteinExistence type="predicted"/>
<evidence type="ECO:0000313" key="2">
    <source>
        <dbReference type="Proteomes" id="UP000053105"/>
    </source>
</evidence>
<dbReference type="AlphaFoldDB" id="A0A0M9A7F9"/>
<gene>
    <name evidence="1" type="ORF">WN51_09807</name>
</gene>